<name>A0A0L0W2E2_9BASI</name>
<feature type="region of interest" description="Disordered" evidence="1">
    <location>
        <begin position="341"/>
        <end position="363"/>
    </location>
</feature>
<feature type="region of interest" description="Disordered" evidence="1">
    <location>
        <begin position="539"/>
        <end position="626"/>
    </location>
</feature>
<proteinExistence type="predicted"/>
<feature type="region of interest" description="Disordered" evidence="1">
    <location>
        <begin position="786"/>
        <end position="813"/>
    </location>
</feature>
<comment type="caution">
    <text evidence="2">The sequence shown here is derived from an EMBL/GenBank/DDBJ whole genome shotgun (WGS) entry which is preliminary data.</text>
</comment>
<evidence type="ECO:0000313" key="3">
    <source>
        <dbReference type="Proteomes" id="UP000054564"/>
    </source>
</evidence>
<feature type="region of interest" description="Disordered" evidence="1">
    <location>
        <begin position="712"/>
        <end position="741"/>
    </location>
</feature>
<feature type="region of interest" description="Disordered" evidence="1">
    <location>
        <begin position="869"/>
        <end position="1038"/>
    </location>
</feature>
<gene>
    <name evidence="2" type="ORF">PSTG_01644</name>
</gene>
<feature type="compositionally biased region" description="Basic and acidic residues" evidence="1">
    <location>
        <begin position="786"/>
        <end position="807"/>
    </location>
</feature>
<dbReference type="Proteomes" id="UP000054564">
    <property type="component" value="Unassembled WGS sequence"/>
</dbReference>
<dbReference type="OrthoDB" id="2500402at2759"/>
<sequence>MMMDSNCLEVTAGKASVTIPRPAPCPTSSELDRLASQSSLPSPSPSPPTNAKSPPGTRPAPGLAFSSSSAPITNLWTFPKTSTFSSTASKFKPFAKYRTRRLSDDSLTDLSPPTHSDLDRVSPHWHPALDQTEHIEPSSPARSHRSSSIFLGNFKSNSLSQKPLKDNCNSAVNMNLFKSQGSHPSFSSRLRLLSSKHSSEKSKPQPEHSASRTLKPAVLKSFQSKATLSEAEQNNFTDPEEFEAIQSPPCDLRIVANPNYPPRSCSIGDPFGISDSFPELSRSSSSPNLNFPTTFSQRLSGESVRNINPASVSESPKRSHAPPPIKVPKLRASSIAIAVGSDSSPLGASSKPISRHQHSRSETGNHLVRRIAALEWPSYGKKPPTQESLIDISKPPVQEPPVDLTNHNPSQAHWNIDTFDVLPTLNSPRSAVISISNSSKVTKDKAPAMMPLQPAPRRLSGLAHHSNTDSKGPTMPLLISKHSRAIGNGAFAAAQPRPHSIMCSESDTTDFTATQSSAGSIKGSRLSNRVSFISVQPQYPETPKQSSAGFPQNSPWSPIQEVTEKQEPVRAPLSPGSIPFPTSEWPGRSASCDDQTDEPRNQKQAKQEIAFKTKQANRSSGKKESHRAISFDIRNFPLHLDTSQRSESLPHIAIPQPIKIPQFVSGSLPDLPALQDGRNAGAIFGKSALPLSIATVRPYESSDLSSLMSVASNGSSSEPWRSTNHICTPSSTPPSNRSSGFASKMASLKTSIPATHTACDSSSRVLSVDDFYLNINTNALLDLSRRDDKKVSRPRSMSDRGPDRLDIPTESFGPARFNSAHSISSSHSWQSPFENISSETACPLAASLEQASPRTAFLSPYGLAHSQVAPLERAESSSVSPSTRSPRKTHKSSFSNASTNSLTTSAGNFQRSDSLGSRKKAQITGFIPRTVLPSGGSVKPKASMGGVHLKSSRSSSLNSSDLKIEILDSNIHGPQDSKPRSTSNTFLPHLKNGINASSESSTTDGSNEFQSTNAIGRAPSSSSLSRFPRQAAPAPKLPLPYETYSRRHAQWSPVSPSPGNLSSITLSQLGSLDIANLLSNIEYSSQ</sequence>
<reference evidence="3" key="1">
    <citation type="submission" date="2014-03" db="EMBL/GenBank/DDBJ databases">
        <title>The Genome Sequence of Puccinia striiformis f. sp. tritici PST-78.</title>
        <authorList>
            <consortium name="The Broad Institute Genome Sequencing Platform"/>
            <person name="Cuomo C."/>
            <person name="Hulbert S."/>
            <person name="Chen X."/>
            <person name="Walker B."/>
            <person name="Young S.K."/>
            <person name="Zeng Q."/>
            <person name="Gargeya S."/>
            <person name="Fitzgerald M."/>
            <person name="Haas B."/>
            <person name="Abouelleil A."/>
            <person name="Alvarado L."/>
            <person name="Arachchi H.M."/>
            <person name="Berlin A.M."/>
            <person name="Chapman S.B."/>
            <person name="Goldberg J."/>
            <person name="Griggs A."/>
            <person name="Gujja S."/>
            <person name="Hansen M."/>
            <person name="Howarth C."/>
            <person name="Imamovic A."/>
            <person name="Larimer J."/>
            <person name="McCowan C."/>
            <person name="Montmayeur A."/>
            <person name="Murphy C."/>
            <person name="Neiman D."/>
            <person name="Pearson M."/>
            <person name="Priest M."/>
            <person name="Roberts A."/>
            <person name="Saif S."/>
            <person name="Shea T."/>
            <person name="Sisk P."/>
            <person name="Sykes S."/>
            <person name="Wortman J."/>
            <person name="Nusbaum C."/>
            <person name="Birren B."/>
        </authorList>
    </citation>
    <scope>NUCLEOTIDE SEQUENCE [LARGE SCALE GENOMIC DNA]</scope>
    <source>
        <strain evidence="3">race PST-78</strain>
    </source>
</reference>
<feature type="compositionally biased region" description="Low complexity" evidence="1">
    <location>
        <begin position="892"/>
        <end position="906"/>
    </location>
</feature>
<feature type="compositionally biased region" description="Polar residues" evidence="1">
    <location>
        <begin position="994"/>
        <end position="1025"/>
    </location>
</feature>
<feature type="region of interest" description="Disordered" evidence="1">
    <location>
        <begin position="276"/>
        <end position="326"/>
    </location>
</feature>
<dbReference type="AlphaFoldDB" id="A0A0L0W2E2"/>
<feature type="compositionally biased region" description="Basic and acidic residues" evidence="1">
    <location>
        <begin position="197"/>
        <end position="210"/>
    </location>
</feature>
<keyword evidence="3" id="KW-1185">Reference proteome</keyword>
<dbReference type="STRING" id="1165861.A0A0L0W2E2"/>
<feature type="compositionally biased region" description="Low complexity" evidence="1">
    <location>
        <begin position="276"/>
        <end position="286"/>
    </location>
</feature>
<organism evidence="2 3">
    <name type="scientific">Puccinia striiformis f. sp. tritici PST-78</name>
    <dbReference type="NCBI Taxonomy" id="1165861"/>
    <lineage>
        <taxon>Eukaryota</taxon>
        <taxon>Fungi</taxon>
        <taxon>Dikarya</taxon>
        <taxon>Basidiomycota</taxon>
        <taxon>Pucciniomycotina</taxon>
        <taxon>Pucciniomycetes</taxon>
        <taxon>Pucciniales</taxon>
        <taxon>Pucciniaceae</taxon>
        <taxon>Puccinia</taxon>
    </lineage>
</organism>
<feature type="region of interest" description="Disordered" evidence="1">
    <location>
        <begin position="102"/>
        <end position="147"/>
    </location>
</feature>
<feature type="compositionally biased region" description="Basic and acidic residues" evidence="1">
    <location>
        <begin position="597"/>
        <end position="611"/>
    </location>
</feature>
<feature type="region of interest" description="Disordered" evidence="1">
    <location>
        <begin position="191"/>
        <end position="217"/>
    </location>
</feature>
<evidence type="ECO:0000313" key="2">
    <source>
        <dbReference type="EMBL" id="KNF05430.1"/>
    </source>
</evidence>
<accession>A0A0L0W2E2</accession>
<evidence type="ECO:0000256" key="1">
    <source>
        <dbReference type="SAM" id="MobiDB-lite"/>
    </source>
</evidence>
<protein>
    <submittedName>
        <fullName evidence="2">Uncharacterized protein</fullName>
    </submittedName>
</protein>
<feature type="region of interest" description="Disordered" evidence="1">
    <location>
        <begin position="1"/>
        <end position="66"/>
    </location>
</feature>
<feature type="compositionally biased region" description="Polar residues" evidence="1">
    <location>
        <begin position="287"/>
        <end position="314"/>
    </location>
</feature>
<feature type="compositionally biased region" description="Polar residues" evidence="1">
    <location>
        <begin position="713"/>
        <end position="727"/>
    </location>
</feature>
<feature type="compositionally biased region" description="Polar residues" evidence="1">
    <location>
        <begin position="539"/>
        <end position="557"/>
    </location>
</feature>
<dbReference type="EMBL" id="AJIL01000008">
    <property type="protein sequence ID" value="KNF05430.1"/>
    <property type="molecule type" value="Genomic_DNA"/>
</dbReference>